<protein>
    <recommendedName>
        <fullName evidence="2 6">Acetate--CoA ligase</fullName>
        <ecNumber evidence="2 6">6.2.1.1</ecNumber>
    </recommendedName>
</protein>
<dbReference type="GO" id="GO:0043955">
    <property type="term" value="F:3-hydroxypropionyl-CoA synthetase activity"/>
    <property type="evidence" value="ECO:0007669"/>
    <property type="project" value="UniProtKB-ARBA"/>
</dbReference>
<dbReference type="RefSeq" id="WP_008009706.1">
    <property type="nucleotide sequence ID" value="NZ_AOIT01000016.1"/>
</dbReference>
<dbReference type="InterPro" id="IPR000873">
    <property type="entry name" value="AMP-dep_synth/lig_dom"/>
</dbReference>
<gene>
    <name evidence="10" type="ORF">C476_02957</name>
</gene>
<evidence type="ECO:0000256" key="2">
    <source>
        <dbReference type="ARBA" id="ARBA00013275"/>
    </source>
</evidence>
<dbReference type="InterPro" id="IPR011904">
    <property type="entry name" value="Ac_CoA_lig"/>
</dbReference>
<dbReference type="GO" id="GO:0019427">
    <property type="term" value="P:acetyl-CoA biosynthetic process from acetate"/>
    <property type="evidence" value="ECO:0007669"/>
    <property type="project" value="UniProtKB-UniRule"/>
</dbReference>
<dbReference type="GO" id="GO:0005524">
    <property type="term" value="F:ATP binding"/>
    <property type="evidence" value="ECO:0007669"/>
    <property type="project" value="UniProtKB-KW"/>
</dbReference>
<dbReference type="PANTHER" id="PTHR24095">
    <property type="entry name" value="ACETYL-COENZYME A SYNTHETASE"/>
    <property type="match status" value="1"/>
</dbReference>
<dbReference type="GO" id="GO:0016208">
    <property type="term" value="F:AMP binding"/>
    <property type="evidence" value="ECO:0007669"/>
    <property type="project" value="InterPro"/>
</dbReference>
<feature type="domain" description="AMP-binding enzyme C-terminal" evidence="8">
    <location>
        <begin position="543"/>
        <end position="621"/>
    </location>
</feature>
<dbReference type="FunFam" id="3.40.50.12780:FF:000001">
    <property type="entry name" value="Acetyl-coenzyme A synthetase"/>
    <property type="match status" value="1"/>
</dbReference>
<dbReference type="GO" id="GO:0003987">
    <property type="term" value="F:acetate-CoA ligase activity"/>
    <property type="evidence" value="ECO:0007669"/>
    <property type="project" value="UniProtKB-UniRule"/>
</dbReference>
<keyword evidence="11" id="KW-1185">Reference proteome</keyword>
<comment type="similarity">
    <text evidence="1">Belongs to the ATP-dependent AMP-binding enzyme family.</text>
</comment>
<dbReference type="NCBIfam" id="TIGR02188">
    <property type="entry name" value="Ac_CoA_lig_AcsA"/>
    <property type="match status" value="1"/>
</dbReference>
<evidence type="ECO:0000256" key="3">
    <source>
        <dbReference type="ARBA" id="ARBA00022598"/>
    </source>
</evidence>
<dbReference type="Proteomes" id="UP000011615">
    <property type="component" value="Unassembled WGS sequence"/>
</dbReference>
<organism evidence="10 11">
    <name type="scientific">Natrinema limicola JCM 13563</name>
    <dbReference type="NCBI Taxonomy" id="1230457"/>
    <lineage>
        <taxon>Archaea</taxon>
        <taxon>Methanobacteriati</taxon>
        <taxon>Methanobacteriota</taxon>
        <taxon>Stenosarchaea group</taxon>
        <taxon>Halobacteria</taxon>
        <taxon>Halobacteriales</taxon>
        <taxon>Natrialbaceae</taxon>
        <taxon>Natrinema</taxon>
    </lineage>
</organism>
<dbReference type="AlphaFoldDB" id="M0CQ36"/>
<dbReference type="EMBL" id="AOIT01000016">
    <property type="protein sequence ID" value="ELZ25361.1"/>
    <property type="molecule type" value="Genomic_DNA"/>
</dbReference>
<dbReference type="OrthoDB" id="371752at2157"/>
<dbReference type="InterPro" id="IPR032387">
    <property type="entry name" value="ACAS_N"/>
</dbReference>
<feature type="domain" description="Acetyl-coenzyme A synthetase N-terminal" evidence="9">
    <location>
        <begin position="35"/>
        <end position="86"/>
    </location>
</feature>
<dbReference type="Pfam" id="PF13193">
    <property type="entry name" value="AMP-binding_C"/>
    <property type="match status" value="1"/>
</dbReference>
<dbReference type="InterPro" id="IPR042099">
    <property type="entry name" value="ANL_N_sf"/>
</dbReference>
<dbReference type="PANTHER" id="PTHR24095:SF14">
    <property type="entry name" value="ACETYL-COENZYME A SYNTHETASE 1"/>
    <property type="match status" value="1"/>
</dbReference>
<dbReference type="InterPro" id="IPR045851">
    <property type="entry name" value="AMP-bd_C_sf"/>
</dbReference>
<comment type="caution">
    <text evidence="10">The sequence shown here is derived from an EMBL/GenBank/DDBJ whole genome shotgun (WGS) entry which is preliminary data.</text>
</comment>
<dbReference type="InterPro" id="IPR025110">
    <property type="entry name" value="AMP-bd_C"/>
</dbReference>
<dbReference type="InterPro" id="IPR020845">
    <property type="entry name" value="AMP-binding_CS"/>
</dbReference>
<evidence type="ECO:0000256" key="1">
    <source>
        <dbReference type="ARBA" id="ARBA00006432"/>
    </source>
</evidence>
<feature type="domain" description="AMP-dependent synthetase/ligase" evidence="7">
    <location>
        <begin position="95"/>
        <end position="476"/>
    </location>
</feature>
<dbReference type="Gene3D" id="3.40.50.12780">
    <property type="entry name" value="N-terminal domain of ligase-like"/>
    <property type="match status" value="1"/>
</dbReference>
<keyword evidence="4" id="KW-0547">Nucleotide-binding</keyword>
<dbReference type="PROSITE" id="PS00455">
    <property type="entry name" value="AMP_BINDING"/>
    <property type="match status" value="1"/>
</dbReference>
<dbReference type="eggNOG" id="arCOG01529">
    <property type="taxonomic scope" value="Archaea"/>
</dbReference>
<evidence type="ECO:0000259" key="7">
    <source>
        <dbReference type="Pfam" id="PF00501"/>
    </source>
</evidence>
<evidence type="ECO:0000259" key="9">
    <source>
        <dbReference type="Pfam" id="PF16177"/>
    </source>
</evidence>
<evidence type="ECO:0000256" key="5">
    <source>
        <dbReference type="ARBA" id="ARBA00022840"/>
    </source>
</evidence>
<evidence type="ECO:0000259" key="8">
    <source>
        <dbReference type="Pfam" id="PF13193"/>
    </source>
</evidence>
<dbReference type="Pfam" id="PF00501">
    <property type="entry name" value="AMP-binding"/>
    <property type="match status" value="1"/>
</dbReference>
<accession>M0CQ36</accession>
<name>M0CQ36_9EURY</name>
<dbReference type="GO" id="GO:0043427">
    <property type="term" value="P:carbon fixation by 3-hydroxypropionate cycle"/>
    <property type="evidence" value="ECO:0007669"/>
    <property type="project" value="UniProtKB-ARBA"/>
</dbReference>
<dbReference type="Pfam" id="PF16177">
    <property type="entry name" value="ACAS_N"/>
    <property type="match status" value="1"/>
</dbReference>
<evidence type="ECO:0000313" key="10">
    <source>
        <dbReference type="EMBL" id="ELZ25361.1"/>
    </source>
</evidence>
<reference evidence="10 11" key="1">
    <citation type="journal article" date="2014" name="PLoS Genet.">
        <title>Phylogenetically driven sequencing of extremely halophilic archaea reveals strategies for static and dynamic osmo-response.</title>
        <authorList>
            <person name="Becker E.A."/>
            <person name="Seitzer P.M."/>
            <person name="Tritt A."/>
            <person name="Larsen D."/>
            <person name="Krusor M."/>
            <person name="Yao A.I."/>
            <person name="Wu D."/>
            <person name="Madern D."/>
            <person name="Eisen J.A."/>
            <person name="Darling A.E."/>
            <person name="Facciotti M.T."/>
        </authorList>
    </citation>
    <scope>NUCLEOTIDE SEQUENCE [LARGE SCALE GENOMIC DNA]</scope>
    <source>
        <strain evidence="10 11">JCM 13563</strain>
    </source>
</reference>
<dbReference type="SUPFAM" id="SSF56801">
    <property type="entry name" value="Acetyl-CoA synthetase-like"/>
    <property type="match status" value="1"/>
</dbReference>
<evidence type="ECO:0000256" key="4">
    <source>
        <dbReference type="ARBA" id="ARBA00022741"/>
    </source>
</evidence>
<dbReference type="NCBIfam" id="NF001208">
    <property type="entry name" value="PRK00174.1"/>
    <property type="match status" value="1"/>
</dbReference>
<keyword evidence="5" id="KW-0067">ATP-binding</keyword>
<dbReference type="EC" id="6.2.1.1" evidence="2 6"/>
<dbReference type="STRING" id="1230457.C476_02957"/>
<sequence>MSQDNADLEARLAEQDTFEPPESFVEQANITDPGIYEEFEENWPGCWERAADLLSWDEEYDAVLDDSDAPFYEWFTNGEINASYNCLDRHVEDGAGDNVAIEWEGELGETRTYTYEELLDEVEDTAAMLRGLGVEEDDIVTLYMPMIPELPIAMLACARIGAPHSVVFAGFSADALATRMNSADSEYLITCDGYYRRGDALDHISKTNEGLEGVEHEVSDVVVVDRLGDDLDHELADNQHDYDDLVAEYEGSTVEPVARDSEDMLFLMYTSGTTGQPKGVKHTTGGYLAYSAWTSHAVLDIEADDTYWCSADIGWITGHSYIVYGPLALGTTSVMYEGTPDYPDKDRMWEIVEKNEVDIFYTAPTAIRAFMKWGEEYPAQHDLSSLRLLGTVGEPINPRAWKWYYKHIGNEECPIVDTWWQTETGGMMITTLPGVCEMKPGSAGPPLPGIDAQVVDANGEEVDAGQAGYVTVNNPWPGMLRTLYDNDERFINEYWNEYSDAEADEWVYFPEDGAKIDEDDYITILGRVDDVINVSGHRLGTMEIESAVVGVEGVAEAAVVGGDHEVKGEAVYVYAIPEDGYEGSAELEERAAEAILDSIGPIAKPEEIVFTHELPKTRSGKIMRRLLEDIASGNELGNTSTLRNPDVVDDIAEQVSTD</sequence>
<evidence type="ECO:0000256" key="6">
    <source>
        <dbReference type="NCBIfam" id="TIGR02188"/>
    </source>
</evidence>
<keyword evidence="3 10" id="KW-0436">Ligase</keyword>
<evidence type="ECO:0000313" key="11">
    <source>
        <dbReference type="Proteomes" id="UP000011615"/>
    </source>
</evidence>
<proteinExistence type="inferred from homology"/>
<dbReference type="Gene3D" id="3.30.300.30">
    <property type="match status" value="1"/>
</dbReference>
<dbReference type="PATRIC" id="fig|1230457.4.peg.588"/>